<dbReference type="Proteomes" id="UP000644727">
    <property type="component" value="Unassembled WGS sequence"/>
</dbReference>
<evidence type="ECO:0000313" key="3">
    <source>
        <dbReference type="EMBL" id="MBE9403742.1"/>
    </source>
</evidence>
<dbReference type="SUPFAM" id="SSF53335">
    <property type="entry name" value="S-adenosyl-L-methionine-dependent methyltransferases"/>
    <property type="match status" value="1"/>
</dbReference>
<feature type="domain" description="23S rRNA (guanine(745)-N(1))-methyltransferase N-terminal" evidence="2">
    <location>
        <begin position="22"/>
        <end position="56"/>
    </location>
</feature>
<dbReference type="InterPro" id="IPR029063">
    <property type="entry name" value="SAM-dependent_MTases_sf"/>
</dbReference>
<dbReference type="PIRSF" id="PIRSF018249">
    <property type="entry name" value="MyrA_prd"/>
    <property type="match status" value="1"/>
</dbReference>
<feature type="domain" description="Methyltransferase" evidence="1">
    <location>
        <begin position="109"/>
        <end position="193"/>
    </location>
</feature>
<dbReference type="GO" id="GO:0032259">
    <property type="term" value="P:methylation"/>
    <property type="evidence" value="ECO:0007669"/>
    <property type="project" value="UniProtKB-KW"/>
</dbReference>
<dbReference type="Pfam" id="PF21302">
    <property type="entry name" value="Zn_ribbon_RlmA"/>
    <property type="match status" value="1"/>
</dbReference>
<dbReference type="CDD" id="cd02440">
    <property type="entry name" value="AdoMet_MTases"/>
    <property type="match status" value="1"/>
</dbReference>
<dbReference type="InterPro" id="IPR016718">
    <property type="entry name" value="rRNA_m1G-MeTrfase_A_prd"/>
</dbReference>
<reference evidence="3 4" key="1">
    <citation type="submission" date="2020-10" db="EMBL/GenBank/DDBJ databases">
        <title>Draft genome and description of Brachybacterium epidermidis sp nov.</title>
        <authorList>
            <person name="Boxberger M."/>
            <person name="La Scola B."/>
        </authorList>
    </citation>
    <scope>NUCLEOTIDE SEQUENCE [LARGE SCALE GENOMIC DNA]</scope>
    <source>
        <strain evidence="3 4">Marseille-Q2903</strain>
    </source>
</reference>
<evidence type="ECO:0000313" key="4">
    <source>
        <dbReference type="Proteomes" id="UP000644727"/>
    </source>
</evidence>
<name>A0ABR9VZX2_9MICO</name>
<keyword evidence="3" id="KW-0489">Methyltransferase</keyword>
<evidence type="ECO:0000259" key="1">
    <source>
        <dbReference type="Pfam" id="PF13649"/>
    </source>
</evidence>
<dbReference type="InterPro" id="IPR041698">
    <property type="entry name" value="Methyltransf_25"/>
</dbReference>
<proteinExistence type="predicted"/>
<evidence type="ECO:0000259" key="2">
    <source>
        <dbReference type="Pfam" id="PF21302"/>
    </source>
</evidence>
<dbReference type="Pfam" id="PF13649">
    <property type="entry name" value="Methyltransf_25"/>
    <property type="match status" value="1"/>
</dbReference>
<accession>A0ABR9VZX2</accession>
<dbReference type="EMBL" id="JADEYR010000004">
    <property type="protein sequence ID" value="MBE9403742.1"/>
    <property type="molecule type" value="Genomic_DNA"/>
</dbReference>
<dbReference type="Gene3D" id="3.40.50.150">
    <property type="entry name" value="Vaccinia Virus protein VP39"/>
    <property type="match status" value="1"/>
</dbReference>
<keyword evidence="3" id="KW-0808">Transferase</keyword>
<sequence>MPAPPGARALPSALTAVLDLLRCPRCGEQLAPVDGSLRCPARHTFDVARAGYASLLTGTAATSGDDDEMARARDRFLDSGAYAPIRDLIIELVVGHAEARSAEGAPPAVLDVGCGTGYYLAGVLERLSSAQGLGLDTSTRALRFAARAHERAAAASWDVFAPFPLRDAGVEVLLDVFAPRNPTEFARVLMPGGVLVVVRPAPDHLAELREVVPGMVSLDPHKEERLHRVLDPLFSTERTEELRYPVDLSTASARDLVRMTPSARHVDAEQLEASVPSEMTVTVSVVASSHRVLPEG</sequence>
<keyword evidence="4" id="KW-1185">Reference proteome</keyword>
<dbReference type="RefSeq" id="WP_193865485.1">
    <property type="nucleotide sequence ID" value="NZ_JADEYR010000004.1"/>
</dbReference>
<dbReference type="InterPro" id="IPR048647">
    <property type="entry name" value="RlmA_N"/>
</dbReference>
<dbReference type="GO" id="GO:0008168">
    <property type="term" value="F:methyltransferase activity"/>
    <property type="evidence" value="ECO:0007669"/>
    <property type="project" value="UniProtKB-KW"/>
</dbReference>
<comment type="caution">
    <text evidence="3">The sequence shown here is derived from an EMBL/GenBank/DDBJ whole genome shotgun (WGS) entry which is preliminary data.</text>
</comment>
<gene>
    <name evidence="3" type="ORF">IOE58_05935</name>
</gene>
<organism evidence="3 4">
    <name type="scientific">Brachybacterium epidermidis</name>
    <dbReference type="NCBI Taxonomy" id="2781983"/>
    <lineage>
        <taxon>Bacteria</taxon>
        <taxon>Bacillati</taxon>
        <taxon>Actinomycetota</taxon>
        <taxon>Actinomycetes</taxon>
        <taxon>Micrococcales</taxon>
        <taxon>Dermabacteraceae</taxon>
        <taxon>Brachybacterium</taxon>
    </lineage>
</organism>
<protein>
    <submittedName>
        <fullName evidence="3">Methyltransferase domain-containing protein</fullName>
    </submittedName>
</protein>